<keyword evidence="3" id="KW-1185">Reference proteome</keyword>
<evidence type="ECO:0000256" key="1">
    <source>
        <dbReference type="SAM" id="SignalP"/>
    </source>
</evidence>
<dbReference type="Proteomes" id="UP000283895">
    <property type="component" value="Unassembled WGS sequence"/>
</dbReference>
<dbReference type="AlphaFoldDB" id="A0A423X2W9"/>
<name>A0A423X2W9_9PEZI</name>
<reference evidence="2 3" key="1">
    <citation type="submission" date="2015-09" db="EMBL/GenBank/DDBJ databases">
        <title>Host preference determinants of Valsa canker pathogens revealed by comparative genomics.</title>
        <authorList>
            <person name="Yin Z."/>
            <person name="Huang L."/>
        </authorList>
    </citation>
    <scope>NUCLEOTIDE SEQUENCE [LARGE SCALE GENOMIC DNA]</scope>
    <source>
        <strain evidence="2 3">03-1</strain>
    </source>
</reference>
<dbReference type="EMBL" id="LKEA01000003">
    <property type="protein sequence ID" value="ROW10158.1"/>
    <property type="molecule type" value="Genomic_DNA"/>
</dbReference>
<evidence type="ECO:0000313" key="2">
    <source>
        <dbReference type="EMBL" id="ROW10158.1"/>
    </source>
</evidence>
<protein>
    <submittedName>
        <fullName evidence="2">Uncharacterized protein</fullName>
    </submittedName>
</protein>
<feature type="signal peptide" evidence="1">
    <location>
        <begin position="1"/>
        <end position="18"/>
    </location>
</feature>
<proteinExistence type="predicted"/>
<organism evidence="2 3">
    <name type="scientific">Cytospora schulzeri</name>
    <dbReference type="NCBI Taxonomy" id="448051"/>
    <lineage>
        <taxon>Eukaryota</taxon>
        <taxon>Fungi</taxon>
        <taxon>Dikarya</taxon>
        <taxon>Ascomycota</taxon>
        <taxon>Pezizomycotina</taxon>
        <taxon>Sordariomycetes</taxon>
        <taxon>Sordariomycetidae</taxon>
        <taxon>Diaporthales</taxon>
        <taxon>Cytosporaceae</taxon>
        <taxon>Cytospora</taxon>
    </lineage>
</organism>
<keyword evidence="1" id="KW-0732">Signal</keyword>
<sequence length="132" mass="14531">MLFPCLNIIAVSAIAAHAWEVKWYGGINLDCNTIPTGFTDYFIRTYKGHHLPSPCVPVNGSARGVQCHSDIYDYGVLASTEGCDRELGRGSAEVFETGCCRFYENEQCQGTPYAELPEGECYSEIVLTGFIC</sequence>
<evidence type="ECO:0000313" key="3">
    <source>
        <dbReference type="Proteomes" id="UP000283895"/>
    </source>
</evidence>
<comment type="caution">
    <text evidence="2">The sequence shown here is derived from an EMBL/GenBank/DDBJ whole genome shotgun (WGS) entry which is preliminary data.</text>
</comment>
<gene>
    <name evidence="2" type="ORF">VMCG_02113</name>
</gene>
<feature type="chain" id="PRO_5019577668" evidence="1">
    <location>
        <begin position="19"/>
        <end position="132"/>
    </location>
</feature>
<accession>A0A423X2W9</accession>
<dbReference type="OrthoDB" id="5181552at2759"/>